<dbReference type="AlphaFoldDB" id="A0AA35YPL2"/>
<protein>
    <submittedName>
        <fullName evidence="1">Uncharacterized protein</fullName>
    </submittedName>
</protein>
<name>A0AA35YPL2_LACSI</name>
<reference evidence="1" key="1">
    <citation type="submission" date="2023-04" db="EMBL/GenBank/DDBJ databases">
        <authorList>
            <person name="Vijverberg K."/>
            <person name="Xiong W."/>
            <person name="Schranz E."/>
        </authorList>
    </citation>
    <scope>NUCLEOTIDE SEQUENCE</scope>
</reference>
<sequence>MTIVVISPQPPNHRCMGHITTSCEGEKKLVLSISSDVEVWDAILKNEEVRDLQRSLPYTANEEKDMGCKKELNSTSLLIKWIFAFMKLKIRELIDKLEIDDAFLFFPMVDDHLLSPLLCRRCYNLQKGHRPPLLQTRKETLAIFYILSTRSSTTCRDSRGDWDKSCRSKRSGLSCTSMKSG</sequence>
<keyword evidence="2" id="KW-1185">Reference proteome</keyword>
<dbReference type="EMBL" id="OX465079">
    <property type="protein sequence ID" value="CAI9277898.1"/>
    <property type="molecule type" value="Genomic_DNA"/>
</dbReference>
<dbReference type="PANTHER" id="PTHR33625">
    <property type="entry name" value="OS08G0179900 PROTEIN"/>
    <property type="match status" value="1"/>
</dbReference>
<accession>A0AA35YPL2</accession>
<gene>
    <name evidence="1" type="ORF">LSALG_LOCUS17805</name>
</gene>
<dbReference type="Proteomes" id="UP001177003">
    <property type="component" value="Chromosome 3"/>
</dbReference>
<proteinExistence type="predicted"/>
<evidence type="ECO:0000313" key="1">
    <source>
        <dbReference type="EMBL" id="CAI9277898.1"/>
    </source>
</evidence>
<dbReference type="PANTHER" id="PTHR33625:SF2">
    <property type="entry name" value="POST-SET DOMAIN-CONTAINING PROTEIN"/>
    <property type="match status" value="1"/>
</dbReference>
<organism evidence="1 2">
    <name type="scientific">Lactuca saligna</name>
    <name type="common">Willowleaf lettuce</name>
    <dbReference type="NCBI Taxonomy" id="75948"/>
    <lineage>
        <taxon>Eukaryota</taxon>
        <taxon>Viridiplantae</taxon>
        <taxon>Streptophyta</taxon>
        <taxon>Embryophyta</taxon>
        <taxon>Tracheophyta</taxon>
        <taxon>Spermatophyta</taxon>
        <taxon>Magnoliopsida</taxon>
        <taxon>eudicotyledons</taxon>
        <taxon>Gunneridae</taxon>
        <taxon>Pentapetalae</taxon>
        <taxon>asterids</taxon>
        <taxon>campanulids</taxon>
        <taxon>Asterales</taxon>
        <taxon>Asteraceae</taxon>
        <taxon>Cichorioideae</taxon>
        <taxon>Cichorieae</taxon>
        <taxon>Lactucinae</taxon>
        <taxon>Lactuca</taxon>
    </lineage>
</organism>
<evidence type="ECO:0000313" key="2">
    <source>
        <dbReference type="Proteomes" id="UP001177003"/>
    </source>
</evidence>